<dbReference type="SUPFAM" id="SSF51735">
    <property type="entry name" value="NAD(P)-binding Rossmann-fold domains"/>
    <property type="match status" value="1"/>
</dbReference>
<dbReference type="PRINTS" id="PR00081">
    <property type="entry name" value="GDHRDH"/>
</dbReference>
<dbReference type="AlphaFoldDB" id="A0A839N0A6"/>
<evidence type="ECO:0000256" key="1">
    <source>
        <dbReference type="ARBA" id="ARBA00006484"/>
    </source>
</evidence>
<reference evidence="4 5" key="1">
    <citation type="submission" date="2020-08" db="EMBL/GenBank/DDBJ databases">
        <title>Sequencing the genomes of 1000 actinobacteria strains.</title>
        <authorList>
            <person name="Klenk H.-P."/>
        </authorList>
    </citation>
    <scope>NUCLEOTIDE SEQUENCE [LARGE SCALE GENOMIC DNA]</scope>
    <source>
        <strain evidence="4 5">DSM 105369</strain>
    </source>
</reference>
<dbReference type="Proteomes" id="UP000559182">
    <property type="component" value="Unassembled WGS sequence"/>
</dbReference>
<comment type="similarity">
    <text evidence="1 3">Belongs to the short-chain dehydrogenases/reductases (SDR) family.</text>
</comment>
<comment type="caution">
    <text evidence="4">The sequence shown here is derived from an EMBL/GenBank/DDBJ whole genome shotgun (WGS) entry which is preliminary data.</text>
</comment>
<evidence type="ECO:0000256" key="2">
    <source>
        <dbReference type="ARBA" id="ARBA00023002"/>
    </source>
</evidence>
<keyword evidence="2" id="KW-0560">Oxidoreductase</keyword>
<accession>A0A839N0A6</accession>
<gene>
    <name evidence="4" type="ORF">FHU39_000781</name>
</gene>
<dbReference type="Gene3D" id="3.40.50.720">
    <property type="entry name" value="NAD(P)-binding Rossmann-like Domain"/>
    <property type="match status" value="1"/>
</dbReference>
<organism evidence="4 5">
    <name type="scientific">Flexivirga oryzae</name>
    <dbReference type="NCBI Taxonomy" id="1794944"/>
    <lineage>
        <taxon>Bacteria</taxon>
        <taxon>Bacillati</taxon>
        <taxon>Actinomycetota</taxon>
        <taxon>Actinomycetes</taxon>
        <taxon>Micrococcales</taxon>
        <taxon>Dermacoccaceae</taxon>
        <taxon>Flexivirga</taxon>
    </lineage>
</organism>
<dbReference type="GO" id="GO:0016491">
    <property type="term" value="F:oxidoreductase activity"/>
    <property type="evidence" value="ECO:0007669"/>
    <property type="project" value="UniProtKB-KW"/>
</dbReference>
<dbReference type="EMBL" id="JACHVQ010000001">
    <property type="protein sequence ID" value="MBB2890797.1"/>
    <property type="molecule type" value="Genomic_DNA"/>
</dbReference>
<evidence type="ECO:0000313" key="4">
    <source>
        <dbReference type="EMBL" id="MBB2890797.1"/>
    </source>
</evidence>
<dbReference type="InterPro" id="IPR051911">
    <property type="entry name" value="SDR_oxidoreductase"/>
</dbReference>
<dbReference type="PRINTS" id="PR00080">
    <property type="entry name" value="SDRFAMILY"/>
</dbReference>
<dbReference type="PANTHER" id="PTHR43976:SF16">
    <property type="entry name" value="SHORT-CHAIN DEHYDROGENASE_REDUCTASE FAMILY PROTEIN"/>
    <property type="match status" value="1"/>
</dbReference>
<evidence type="ECO:0000256" key="3">
    <source>
        <dbReference type="RuleBase" id="RU000363"/>
    </source>
</evidence>
<dbReference type="InterPro" id="IPR036291">
    <property type="entry name" value="NAD(P)-bd_dom_sf"/>
</dbReference>
<dbReference type="CDD" id="cd05374">
    <property type="entry name" value="17beta-HSD-like_SDR_c"/>
    <property type="match status" value="1"/>
</dbReference>
<name>A0A839N0A6_9MICO</name>
<dbReference type="RefSeq" id="WP_183319146.1">
    <property type="nucleotide sequence ID" value="NZ_JACHVQ010000001.1"/>
</dbReference>
<dbReference type="PANTHER" id="PTHR43976">
    <property type="entry name" value="SHORT CHAIN DEHYDROGENASE"/>
    <property type="match status" value="1"/>
</dbReference>
<dbReference type="Pfam" id="PF00106">
    <property type="entry name" value="adh_short"/>
    <property type="match status" value="1"/>
</dbReference>
<dbReference type="InterPro" id="IPR002347">
    <property type="entry name" value="SDR_fam"/>
</dbReference>
<keyword evidence="5" id="KW-1185">Reference proteome</keyword>
<protein>
    <submittedName>
        <fullName evidence="4">NAD(P)-dependent dehydrogenase (Short-subunit alcohol dehydrogenase family)</fullName>
    </submittedName>
</protein>
<proteinExistence type="inferred from homology"/>
<dbReference type="NCBIfam" id="NF004826">
    <property type="entry name" value="PRK06182.1"/>
    <property type="match status" value="1"/>
</dbReference>
<evidence type="ECO:0000313" key="5">
    <source>
        <dbReference type="Proteomes" id="UP000559182"/>
    </source>
</evidence>
<sequence length="285" mass="30307">MSDATTRRTALVTGASSGIGMATARKLADLGFVVYAAARRVERMKELEAQGIRPIAMDVTDDASAAAGVDRIIADTGRIDVLVNNAGYGSYGAIEDVPPEEARRQFDVNIFGLARLTQLVTPHMREQGDGYIVNVSSMGGKLYMPLGGWYHATKFAVEGLSDSLRLELAPFGIKVVIIEPGAIETEWGGIAADALLERSGSGAYADSARRVAKALTSEASGPFRGSSPEVVANAIGRAVRAKHPRSRYAIGAGAKPATYARRLLPDPVYDRGVRFLVSAAGRRRD</sequence>